<sequence>MTKFEFFGRLGNAAHRYQQRAGDDQNARDLLGAVVHEAYEILGDVEHGRFYTLIVAPPGIVHDDLLPDSGHDDAASEAELERMVQAERPRLPGNKPDPRLPFFAYGIFSPGQIAFFQIKSYVHQVTDAHVAGMLRIRDGVPVLDATARSEVVNGYRIEFDDAFAEPAYQAIQRMEPSTQYRWDNDGEMNVLVGRKPKRGSRPMAPGWSSWRDPAFLVASKIVEENLAEQFVWDDLRPFYRLQGAYMVLWSSIERYISLRYGLGRNEQVFQRVKRLAGEAQFEASLRATDPSATAKLRKLYRSDDPTEVVTFEPSGPPEKAITYLYQVRSNVTHRGKEELLDWDLLHTATAEVLRIFLDVLHAAERDSQWTGTSSR</sequence>
<dbReference type="EMBL" id="LFOE01000061">
    <property type="protein sequence ID" value="OBY29622.1"/>
    <property type="molecule type" value="Genomic_DNA"/>
</dbReference>
<protein>
    <submittedName>
        <fullName evidence="1">Uncharacterized protein</fullName>
    </submittedName>
</protein>
<comment type="caution">
    <text evidence="1">The sequence shown here is derived from an EMBL/GenBank/DDBJ whole genome shotgun (WGS) entry which is preliminary data.</text>
</comment>
<evidence type="ECO:0000313" key="1">
    <source>
        <dbReference type="EMBL" id="OBY29622.1"/>
    </source>
</evidence>
<keyword evidence="2" id="KW-1185">Reference proteome</keyword>
<reference evidence="1 2" key="1">
    <citation type="submission" date="2015-06" db="EMBL/GenBank/DDBJ databases">
        <title>Genome sequence of Mycobacterium kumamotonense strain Roo.</title>
        <authorList>
            <person name="Greninger A.L."/>
            <person name="Cunningham G."/>
            <person name="Miller S."/>
        </authorList>
    </citation>
    <scope>NUCLEOTIDE SEQUENCE [LARGE SCALE GENOMIC DNA]</scope>
    <source>
        <strain evidence="1 2">Roo</strain>
    </source>
</reference>
<organism evidence="1 2">
    <name type="scientific">Mycolicibacter kumamotonensis</name>
    <dbReference type="NCBI Taxonomy" id="354243"/>
    <lineage>
        <taxon>Bacteria</taxon>
        <taxon>Bacillati</taxon>
        <taxon>Actinomycetota</taxon>
        <taxon>Actinomycetes</taxon>
        <taxon>Mycobacteriales</taxon>
        <taxon>Mycobacteriaceae</taxon>
        <taxon>Mycolicibacter</taxon>
    </lineage>
</organism>
<proteinExistence type="predicted"/>
<name>A0A1B8SAB7_9MYCO</name>
<dbReference type="Proteomes" id="UP000092668">
    <property type="component" value="Unassembled WGS sequence"/>
</dbReference>
<evidence type="ECO:0000313" key="2">
    <source>
        <dbReference type="Proteomes" id="UP000092668"/>
    </source>
</evidence>
<dbReference type="AlphaFoldDB" id="A0A1B8SAB7"/>
<accession>A0A1B8SAB7</accession>
<gene>
    <name evidence="1" type="ORF">ACT18_22105</name>
</gene>